<dbReference type="Proteomes" id="UP000192610">
    <property type="component" value="Unassembled WGS sequence"/>
</dbReference>
<comment type="caution">
    <text evidence="4">The sequence shown here is derived from an EMBL/GenBank/DDBJ whole genome shotgun (WGS) entry which is preliminary data.</text>
</comment>
<evidence type="ECO:0000313" key="5">
    <source>
        <dbReference type="Proteomes" id="UP000192610"/>
    </source>
</evidence>
<dbReference type="InterPro" id="IPR004398">
    <property type="entry name" value="RNA_MeTrfase_RsmD"/>
</dbReference>
<dbReference type="EMBL" id="LVXG01000003">
    <property type="protein sequence ID" value="OQP54613.1"/>
    <property type="molecule type" value="Genomic_DNA"/>
</dbReference>
<dbReference type="STRING" id="354355.SAMN05660816_01885"/>
<dbReference type="CDD" id="cd02440">
    <property type="entry name" value="AdoMet_MTases"/>
    <property type="match status" value="1"/>
</dbReference>
<dbReference type="Pfam" id="PF03602">
    <property type="entry name" value="Cons_hypoth95"/>
    <property type="match status" value="1"/>
</dbReference>
<evidence type="ECO:0008006" key="6">
    <source>
        <dbReference type="Google" id="ProtNLM"/>
    </source>
</evidence>
<keyword evidence="1" id="KW-0489">Methyltransferase</keyword>
<gene>
    <name evidence="4" type="ORF">A4H97_21855</name>
</gene>
<name>A0A1V9F875_9BACT</name>
<evidence type="ECO:0000313" key="4">
    <source>
        <dbReference type="EMBL" id="OQP54613.1"/>
    </source>
</evidence>
<dbReference type="OrthoDB" id="9803017at2"/>
<dbReference type="PANTHER" id="PTHR43542">
    <property type="entry name" value="METHYLTRANSFERASE"/>
    <property type="match status" value="1"/>
</dbReference>
<dbReference type="InterPro" id="IPR029063">
    <property type="entry name" value="SAM-dependent_MTases_sf"/>
</dbReference>
<evidence type="ECO:0000256" key="3">
    <source>
        <dbReference type="SAM" id="MobiDB-lite"/>
    </source>
</evidence>
<dbReference type="GO" id="GO:0008168">
    <property type="term" value="F:methyltransferase activity"/>
    <property type="evidence" value="ECO:0007669"/>
    <property type="project" value="UniProtKB-KW"/>
</dbReference>
<dbReference type="PANTHER" id="PTHR43542:SF1">
    <property type="entry name" value="METHYLTRANSFERASE"/>
    <property type="match status" value="1"/>
</dbReference>
<dbReference type="SUPFAM" id="SSF53335">
    <property type="entry name" value="S-adenosyl-L-methionine-dependent methyltransferases"/>
    <property type="match status" value="1"/>
</dbReference>
<evidence type="ECO:0000256" key="1">
    <source>
        <dbReference type="ARBA" id="ARBA00022603"/>
    </source>
</evidence>
<feature type="region of interest" description="Disordered" evidence="3">
    <location>
        <begin position="1"/>
        <end position="22"/>
    </location>
</feature>
<dbReference type="GO" id="GO:0031167">
    <property type="term" value="P:rRNA methylation"/>
    <property type="evidence" value="ECO:0007669"/>
    <property type="project" value="InterPro"/>
</dbReference>
<reference evidence="5" key="1">
    <citation type="submission" date="2016-04" db="EMBL/GenBank/DDBJ databases">
        <authorList>
            <person name="Chen L."/>
            <person name="Zhuang W."/>
            <person name="Wang G."/>
        </authorList>
    </citation>
    <scope>NUCLEOTIDE SEQUENCE [LARGE SCALE GENOMIC DNA]</scope>
    <source>
        <strain evidence="5">17621</strain>
    </source>
</reference>
<sequence length="182" mass="20214">MRIIGGDLGGRKINPPGKMPHTRPTTDIAKEGLFNIIENNLDITALHTLDLFGGTGSISYELKSRGAAACTIVEKDTAMYEFIKKTSATLQLENFNVVKMDVFKFIGQCTSKFNFIFAGPPYALGTIDDLPKLIVEKQLLQPGGWFVLEHTPRNNYESYPLFVTARNYGTTIFSIFVNKEGV</sequence>
<dbReference type="AlphaFoldDB" id="A0A1V9F875"/>
<dbReference type="PIRSF" id="PIRSF004553">
    <property type="entry name" value="CHP00095"/>
    <property type="match status" value="1"/>
</dbReference>
<protein>
    <recommendedName>
        <fullName evidence="6">16S rRNA (Guanine(966)-N(2))-methyltransferase RsmD</fullName>
    </recommendedName>
</protein>
<organism evidence="4 5">
    <name type="scientific">Niastella yeongjuensis</name>
    <dbReference type="NCBI Taxonomy" id="354355"/>
    <lineage>
        <taxon>Bacteria</taxon>
        <taxon>Pseudomonadati</taxon>
        <taxon>Bacteroidota</taxon>
        <taxon>Chitinophagia</taxon>
        <taxon>Chitinophagales</taxon>
        <taxon>Chitinophagaceae</taxon>
        <taxon>Niastella</taxon>
    </lineage>
</organism>
<keyword evidence="5" id="KW-1185">Reference proteome</keyword>
<keyword evidence="2" id="KW-0808">Transferase</keyword>
<accession>A0A1V9F875</accession>
<dbReference type="Gene3D" id="3.40.50.150">
    <property type="entry name" value="Vaccinia Virus protein VP39"/>
    <property type="match status" value="1"/>
</dbReference>
<proteinExistence type="predicted"/>
<dbReference type="RefSeq" id="WP_081197445.1">
    <property type="nucleotide sequence ID" value="NZ_FOCZ01000003.1"/>
</dbReference>
<evidence type="ECO:0000256" key="2">
    <source>
        <dbReference type="ARBA" id="ARBA00022679"/>
    </source>
</evidence>